<evidence type="ECO:0000256" key="4">
    <source>
        <dbReference type="ARBA" id="ARBA00022741"/>
    </source>
</evidence>
<gene>
    <name evidence="8" type="ORF">SLEP1_g56956</name>
</gene>
<dbReference type="InterPro" id="IPR027417">
    <property type="entry name" value="P-loop_NTPase"/>
</dbReference>
<dbReference type="GO" id="GO:0005524">
    <property type="term" value="F:ATP binding"/>
    <property type="evidence" value="ECO:0007669"/>
    <property type="project" value="UniProtKB-KW"/>
</dbReference>
<evidence type="ECO:0000256" key="3">
    <source>
        <dbReference type="ARBA" id="ARBA00022737"/>
    </source>
</evidence>
<dbReference type="FunFam" id="3.40.50.300:FF:001091">
    <property type="entry name" value="Probable disease resistance protein At1g61300"/>
    <property type="match status" value="1"/>
</dbReference>
<evidence type="ECO:0000259" key="7">
    <source>
        <dbReference type="SMART" id="SM00382"/>
    </source>
</evidence>
<dbReference type="SMART" id="SM00369">
    <property type="entry name" value="LRR_TYP"/>
    <property type="match status" value="3"/>
</dbReference>
<dbReference type="SUPFAM" id="SSF52540">
    <property type="entry name" value="P-loop containing nucleoside triphosphate hydrolases"/>
    <property type="match status" value="1"/>
</dbReference>
<organism evidence="8 9">
    <name type="scientific">Rubroshorea leprosula</name>
    <dbReference type="NCBI Taxonomy" id="152421"/>
    <lineage>
        <taxon>Eukaryota</taxon>
        <taxon>Viridiplantae</taxon>
        <taxon>Streptophyta</taxon>
        <taxon>Embryophyta</taxon>
        <taxon>Tracheophyta</taxon>
        <taxon>Spermatophyta</taxon>
        <taxon>Magnoliopsida</taxon>
        <taxon>eudicotyledons</taxon>
        <taxon>Gunneridae</taxon>
        <taxon>Pentapetalae</taxon>
        <taxon>rosids</taxon>
        <taxon>malvids</taxon>
        <taxon>Malvales</taxon>
        <taxon>Dipterocarpaceae</taxon>
        <taxon>Rubroshorea</taxon>
    </lineage>
</organism>
<keyword evidence="9" id="KW-1185">Reference proteome</keyword>
<keyword evidence="5" id="KW-0611">Plant defense</keyword>
<keyword evidence="6" id="KW-0067">ATP-binding</keyword>
<reference evidence="8 9" key="1">
    <citation type="journal article" date="2021" name="Commun. Biol.">
        <title>The genome of Shorea leprosula (Dipterocarpaceae) highlights the ecological relevance of drought in aseasonal tropical rainforests.</title>
        <authorList>
            <person name="Ng K.K.S."/>
            <person name="Kobayashi M.J."/>
            <person name="Fawcett J.A."/>
            <person name="Hatakeyama M."/>
            <person name="Paape T."/>
            <person name="Ng C.H."/>
            <person name="Ang C.C."/>
            <person name="Tnah L.H."/>
            <person name="Lee C.T."/>
            <person name="Nishiyama T."/>
            <person name="Sese J."/>
            <person name="O'Brien M.J."/>
            <person name="Copetti D."/>
            <person name="Mohd Noor M.I."/>
            <person name="Ong R.C."/>
            <person name="Putra M."/>
            <person name="Sireger I.Z."/>
            <person name="Indrioko S."/>
            <person name="Kosugi Y."/>
            <person name="Izuno A."/>
            <person name="Isagi Y."/>
            <person name="Lee S.L."/>
            <person name="Shimizu K.K."/>
        </authorList>
    </citation>
    <scope>NUCLEOTIDE SEQUENCE [LARGE SCALE GENOMIC DNA]</scope>
    <source>
        <strain evidence="8">214</strain>
    </source>
</reference>
<keyword evidence="4" id="KW-0547">Nucleotide-binding</keyword>
<dbReference type="InterPro" id="IPR050905">
    <property type="entry name" value="Plant_NBS-LRR"/>
</dbReference>
<evidence type="ECO:0000313" key="9">
    <source>
        <dbReference type="Proteomes" id="UP001054252"/>
    </source>
</evidence>
<evidence type="ECO:0000256" key="2">
    <source>
        <dbReference type="ARBA" id="ARBA00022614"/>
    </source>
</evidence>
<dbReference type="Gene3D" id="3.80.10.10">
    <property type="entry name" value="Ribonuclease Inhibitor"/>
    <property type="match status" value="4"/>
</dbReference>
<evidence type="ECO:0000313" key="8">
    <source>
        <dbReference type="EMBL" id="GKV50244.1"/>
    </source>
</evidence>
<dbReference type="InterPro" id="IPR057135">
    <property type="entry name" value="At4g27190-like_LRR"/>
</dbReference>
<feature type="domain" description="AAA+ ATPase" evidence="7">
    <location>
        <begin position="164"/>
        <end position="312"/>
    </location>
</feature>
<dbReference type="InterPro" id="IPR002182">
    <property type="entry name" value="NB-ARC"/>
</dbReference>
<dbReference type="FunFam" id="1.10.10.10:FF:000322">
    <property type="entry name" value="Probable disease resistance protein At1g63360"/>
    <property type="match status" value="1"/>
</dbReference>
<keyword evidence="3" id="KW-0677">Repeat</keyword>
<accession>A0AAV5MMK7</accession>
<dbReference type="GO" id="GO:0043531">
    <property type="term" value="F:ADP binding"/>
    <property type="evidence" value="ECO:0007669"/>
    <property type="project" value="InterPro"/>
</dbReference>
<dbReference type="InterPro" id="IPR042197">
    <property type="entry name" value="Apaf_helical"/>
</dbReference>
<dbReference type="InterPro" id="IPR032675">
    <property type="entry name" value="LRR_dom_sf"/>
</dbReference>
<sequence length="962" mass="110300">MDFVEPVCGIVKDVAPTVKKYVKYQIFHNDYVNEFKEMQNNLGDRREDVAERLRTQLLQQPGKITKQEVKAWLKKAEQETAEKVVENLICKGGCFTYMCSSRKLDKRTQLLKEETFQQGENYTKADESLVIVDNSIKGVQLPVDKCCGRDDKQDQILDLLKGDNVTRIAVLGMAGVGKTTIMKHVHNKLLKESKFNQVIWVKVSKDFDVIGREGKEFDILKFQKKIASSLELKLEPEHYEDTIRLAGLILQRLQQGSFLLILDDVWEPFSLKDVGIPNPPVENNGCNLVITTRSRDVARTMNCHEIPVDRLPPEVASALFLEEVGDGVFSNGKIKRDIEPLLKEILQKCDGVPLAIVTVAKSMKEKELYRHWKLALSEFSKYKTIVDCLKFSYEWLDSPYQDCFLFCALYPENYEIPKEELIEYWIEEGLTYKEEKTRELMNCKGHDILDMLVHNCLLQLGKEEYFVSMHYLLREMALNSLKISPHFLVKAGMALQKLPEEHEWREDLLKVSLMRNHITEIPSSIPSPKCPKLTTLLLSNNKFSTIPEAFFEHMLELKILDLSNNPELSRLPGSVSELKKLTTLLLADCKSLREVPSMSNLVHLKKLDLSWTQIEELPQGLNKLKNLKYLGLGGRLSETVDELLQNLSNLQHLIVNTRTKFKWETIGSWGKLQNLEKLNLHNLDNLNAVFGEIRVVAESAWLPDGTFSSLQYISVFECNKIKKLFSVQWLRYLRKLQTIEVHHCEELEEIIGSESDGGENITLPNLESLRLTKLPQLKSIYNGSNTVLICNSINKIKIDDCKNMESVFWSGFNPLLNLEYLDLSNLDNLKSVFDEEALGSLPLEHPISCFSLKEIKVERCQQLKKVFSSGRLLRCFQSLETIEVLWCLQMEELISSSAHKQENVSLPNLQSLRLMHLHALKSIYNSSSVLICHSIQSPTIIDCDKLMRANEDSLEFSLDTIA</sequence>
<evidence type="ECO:0000256" key="5">
    <source>
        <dbReference type="ARBA" id="ARBA00022821"/>
    </source>
</evidence>
<dbReference type="Pfam" id="PF23247">
    <property type="entry name" value="LRR_RPS2"/>
    <property type="match status" value="2"/>
</dbReference>
<evidence type="ECO:0000256" key="1">
    <source>
        <dbReference type="ARBA" id="ARBA00008894"/>
    </source>
</evidence>
<dbReference type="GO" id="GO:0006952">
    <property type="term" value="P:defense response"/>
    <property type="evidence" value="ECO:0007669"/>
    <property type="project" value="UniProtKB-KW"/>
</dbReference>
<dbReference type="Gene3D" id="3.40.50.300">
    <property type="entry name" value="P-loop containing nucleotide triphosphate hydrolases"/>
    <property type="match status" value="1"/>
</dbReference>
<evidence type="ECO:0000256" key="6">
    <source>
        <dbReference type="ARBA" id="ARBA00022840"/>
    </source>
</evidence>
<dbReference type="PROSITE" id="PS51450">
    <property type="entry name" value="LRR"/>
    <property type="match status" value="1"/>
</dbReference>
<comment type="caution">
    <text evidence="8">The sequence shown here is derived from an EMBL/GenBank/DDBJ whole genome shotgun (WGS) entry which is preliminary data.</text>
</comment>
<name>A0AAV5MMK7_9ROSI</name>
<dbReference type="PRINTS" id="PR00364">
    <property type="entry name" value="DISEASERSIST"/>
</dbReference>
<protein>
    <recommendedName>
        <fullName evidence="7">AAA+ ATPase domain-containing protein</fullName>
    </recommendedName>
</protein>
<dbReference type="InterPro" id="IPR003591">
    <property type="entry name" value="Leu-rich_rpt_typical-subtyp"/>
</dbReference>
<dbReference type="InterPro" id="IPR058922">
    <property type="entry name" value="WHD_DRP"/>
</dbReference>
<dbReference type="Pfam" id="PF23559">
    <property type="entry name" value="WHD_DRP"/>
    <property type="match status" value="1"/>
</dbReference>
<dbReference type="Pfam" id="PF13855">
    <property type="entry name" value="LRR_8"/>
    <property type="match status" value="1"/>
</dbReference>
<dbReference type="Pfam" id="PF00931">
    <property type="entry name" value="NB-ARC"/>
    <property type="match status" value="1"/>
</dbReference>
<dbReference type="SMART" id="SM00382">
    <property type="entry name" value="AAA"/>
    <property type="match status" value="1"/>
</dbReference>
<dbReference type="InterPro" id="IPR001611">
    <property type="entry name" value="Leu-rich_rpt"/>
</dbReference>
<dbReference type="Gene3D" id="1.10.8.430">
    <property type="entry name" value="Helical domain of apoptotic protease-activating factors"/>
    <property type="match status" value="1"/>
</dbReference>
<dbReference type="SUPFAM" id="SSF52058">
    <property type="entry name" value="L domain-like"/>
    <property type="match status" value="1"/>
</dbReference>
<dbReference type="InterPro" id="IPR003593">
    <property type="entry name" value="AAA+_ATPase"/>
</dbReference>
<proteinExistence type="inferred from homology"/>
<dbReference type="AlphaFoldDB" id="A0AAV5MMK7"/>
<dbReference type="EMBL" id="BPVZ01000351">
    <property type="protein sequence ID" value="GKV50244.1"/>
    <property type="molecule type" value="Genomic_DNA"/>
</dbReference>
<keyword evidence="2" id="KW-0433">Leucine-rich repeat</keyword>
<dbReference type="Proteomes" id="UP001054252">
    <property type="component" value="Unassembled WGS sequence"/>
</dbReference>
<comment type="similarity">
    <text evidence="1">Belongs to the disease resistance NB-LRR family.</text>
</comment>
<dbReference type="PANTHER" id="PTHR33463">
    <property type="entry name" value="NB-ARC DOMAIN-CONTAINING PROTEIN-RELATED"/>
    <property type="match status" value="1"/>
</dbReference>
<dbReference type="PANTHER" id="PTHR33463:SF217">
    <property type="entry name" value="DISEASE RESISTANCE PROTEIN RPS2-LIKE"/>
    <property type="match status" value="1"/>
</dbReference>